<name>I0H479_ACTM4</name>
<dbReference type="OrthoDB" id="3881650at2"/>
<dbReference type="HOGENOM" id="CLU_256426_0_0_11"/>
<dbReference type="SUPFAM" id="SSF52540">
    <property type="entry name" value="P-loop containing nucleoside triphosphate hydrolases"/>
    <property type="match status" value="1"/>
</dbReference>
<dbReference type="PANTHER" id="PTHR47691">
    <property type="entry name" value="REGULATOR-RELATED"/>
    <property type="match status" value="1"/>
</dbReference>
<dbReference type="STRING" id="512565.AMIS_25960"/>
<organism evidence="4 5">
    <name type="scientific">Actinoplanes missouriensis (strain ATCC 14538 / DSM 43046 / CBS 188.64 / JCM 3121 / NBRC 102363 / NCIMB 12654 / NRRL B-3342 / UNCC 431)</name>
    <dbReference type="NCBI Taxonomy" id="512565"/>
    <lineage>
        <taxon>Bacteria</taxon>
        <taxon>Bacillati</taxon>
        <taxon>Actinomycetota</taxon>
        <taxon>Actinomycetes</taxon>
        <taxon>Micromonosporales</taxon>
        <taxon>Micromonosporaceae</taxon>
        <taxon>Actinoplanes</taxon>
    </lineage>
</organism>
<accession>I0H479</accession>
<dbReference type="Proteomes" id="UP000007882">
    <property type="component" value="Chromosome"/>
</dbReference>
<dbReference type="eggNOG" id="COG0457">
    <property type="taxonomic scope" value="Bacteria"/>
</dbReference>
<dbReference type="PATRIC" id="fig|512565.3.peg.2597"/>
<proteinExistence type="predicted"/>
<dbReference type="PANTHER" id="PTHR47691:SF3">
    <property type="entry name" value="HTH-TYPE TRANSCRIPTIONAL REGULATOR RV0890C-RELATED"/>
    <property type="match status" value="1"/>
</dbReference>
<keyword evidence="5" id="KW-1185">Reference proteome</keyword>
<evidence type="ECO:0000259" key="3">
    <source>
        <dbReference type="Pfam" id="PF12770"/>
    </source>
</evidence>
<dbReference type="KEGG" id="ams:AMIS_25960"/>
<dbReference type="InterPro" id="IPR024983">
    <property type="entry name" value="CHAT_dom"/>
</dbReference>
<gene>
    <name evidence="4" type="ordered locus">AMIS_25960</name>
</gene>
<feature type="domain" description="NB-ARC" evidence="2">
    <location>
        <begin position="448"/>
        <end position="575"/>
    </location>
</feature>
<feature type="domain" description="CHAT" evidence="3">
    <location>
        <begin position="106"/>
        <end position="369"/>
    </location>
</feature>
<dbReference type="EMBL" id="AP012319">
    <property type="protein sequence ID" value="BAL87816.1"/>
    <property type="molecule type" value="Genomic_DNA"/>
</dbReference>
<evidence type="ECO:0000313" key="4">
    <source>
        <dbReference type="EMBL" id="BAL87816.1"/>
    </source>
</evidence>
<evidence type="ECO:0000313" key="5">
    <source>
        <dbReference type="Proteomes" id="UP000007882"/>
    </source>
</evidence>
<evidence type="ECO:0000256" key="1">
    <source>
        <dbReference type="SAM" id="MobiDB-lite"/>
    </source>
</evidence>
<dbReference type="InterPro" id="IPR027417">
    <property type="entry name" value="P-loop_NTPase"/>
</dbReference>
<dbReference type="InterPro" id="IPR002182">
    <property type="entry name" value="NB-ARC"/>
</dbReference>
<feature type="region of interest" description="Disordered" evidence="1">
    <location>
        <begin position="288"/>
        <end position="316"/>
    </location>
</feature>
<protein>
    <submittedName>
        <fullName evidence="4">Putative regulatory protein</fullName>
    </submittedName>
</protein>
<dbReference type="Gene3D" id="3.40.50.300">
    <property type="entry name" value="P-loop containing nucleotide triphosphate hydrolases"/>
    <property type="match status" value="1"/>
</dbReference>
<dbReference type="Pfam" id="PF12770">
    <property type="entry name" value="CHAT"/>
    <property type="match status" value="1"/>
</dbReference>
<dbReference type="RefSeq" id="WP_014442711.1">
    <property type="nucleotide sequence ID" value="NC_017093.1"/>
</dbReference>
<reference evidence="4 5" key="1">
    <citation type="submission" date="2012-02" db="EMBL/GenBank/DDBJ databases">
        <title>Complete genome sequence of Actinoplanes missouriensis 431 (= NBRC 102363).</title>
        <authorList>
            <person name="Ohnishi Y."/>
            <person name="Ishikawa J."/>
            <person name="Sekine M."/>
            <person name="Hosoyama A."/>
            <person name="Harada T."/>
            <person name="Narita H."/>
            <person name="Hata T."/>
            <person name="Konno Y."/>
            <person name="Tutikane K."/>
            <person name="Fujita N."/>
            <person name="Horinouchi S."/>
            <person name="Hayakawa M."/>
        </authorList>
    </citation>
    <scope>NUCLEOTIDE SEQUENCE [LARGE SCALE GENOMIC DNA]</scope>
    <source>
        <strain evidence="5">ATCC 14538 / DSM 43046 / CBS 188.64 / JCM 3121 / NBRC 102363 / NCIMB 12654 / NRRL B-3342 / UNCC 431</strain>
    </source>
</reference>
<dbReference type="eggNOG" id="COG0467">
    <property type="taxonomic scope" value="Bacteria"/>
</dbReference>
<evidence type="ECO:0000259" key="2">
    <source>
        <dbReference type="Pfam" id="PF00931"/>
    </source>
</evidence>
<sequence length="1409" mass="153063">MALLLRAVDVVDRLRWRWELIGGDGALLAQHEVDLDSGGAESPAFADLHRYLRWHSDPTDRVASQARVVQRVSEWTGSQVLGEAVGSAIVAAAPVTVRVRLPDRLGFLMTMPLELAWADGSALARRGDVTLVFEAGDDDSDTVEAAPSPPGPLRMIAVFSLPSEMTALGLRRERSALARMVRELVTRDRRVVELEILQYGVTRDALAARLSADGGPDVLHLSGHGASGKIVLETSDGRPDPVDSDDLLRMLRPAGRLRLAVLSVCDSAAATTAEALRWLQLNDEADAVHDDEAETPSTPPAGLDGDSGRSATGVGGTGIAGQLARELRCAVVAMRYPVADEFAVALGARLYEALFRDGVPVDVAFRTAVPQAAGAAPSAARPPISIATPTLVGARAIDLRLEPPQGAVGPDDTRQRMSAFPPEPQRFLGRAAAMARAGRTLAPDAQHSGVLFHGMPGIGTTSCALELAYRHHGTFSRVLWWQATLSEQRWADALADFSRALTMQLAEPDIVAGDEVILPRLAEVLRRSRVLIVMDNIDTLLSPDGAWGDSRWAALMQTLCAHGGATRVVLTSHVVPTALDATVSVETLHALSRDEAVLLSRELPNLRQLLHPSPAVDQAAAHHDRAQLRRVLELVRGHPKLLEMVDAAAADPARLATLLTAAPTDEGSFLTGRRSPLDGQGHLPAFVYWTGSVAATLPSTSLLLLRTLACLEENDRWRYVLERTWPELCRRWDIPETSAELSAAWAPLSATALVDAVPAQYPDGPDTVQYRMHPVVIEAVIADTPQPVRRAVDLELASYWLSLVAMAERRSSGEISYLIARAALSAAPYLIRQDDRDTAAEALFRAVERDETAHVAQAVVRYMKPIVAASGLARDQAILGKALSRIDRDAGESHLRRALATAVEARDFREAFNVAASLATLLLGAGKLEQAHSLLNRNLEFSRLAGLGPWSRISVENELARLLMFTHGPEQALDEVHRIVERMRELADDSTEDEAAVPAGVREFTFRLGSQAAMTAGRWQEALDFNRDEIASLAQRGAPALAMARTMYGAYRPLMHLDQLEAAESVLRLCQEIFEQEDDLPRLGMTISARADLAAERGEYAAAIELAGAALRLMYLLPNANNVGAGHHNLAKYLRSAKRDPAGQLAHQLAGTLLVMISGQEHDREVRLTALVGFWHAVPATARIHTLAKLADVVGQVPGVRFADLAIPLAGDENAAQETLTRLIRHVDRQPVPDQLARQQEFQLTQWEPILTELVKAIRGSRSSDRLFRIMTDELSQQADWAQLVPALHRIRSGARDRRSLTADLDAIDTAVVSRALERLSESDDREMDPVNDALISLLIGGQLRAEQLEQELTPVLDLLDGHPEWEALASALHRLMGGERNLDSVRPGLDPVGEIVIETLLERLADSA</sequence>
<dbReference type="Pfam" id="PF00931">
    <property type="entry name" value="NB-ARC"/>
    <property type="match status" value="1"/>
</dbReference>
<dbReference type="eggNOG" id="COG4995">
    <property type="taxonomic scope" value="Bacteria"/>
</dbReference>